<sequence>MIGESDRGFQVIWLRREVLLDGTGCPAAVVIAAVMFMLHDIKFAFASRNNLEHEGLFHRLSRLQKEMLLGMGLSHQTDGSWPFSEAARAYTEIVQWLNERVAASRPQWDPEPVDTSDEAHTQALEDVSVILEEEGLDWFPYSGTLIALLRHGLRSGHLDAVRDVVDHDVDVLVGVTSAEAWQTVRWNILHKLEQRGWDNCFSRTSVDAPSGDPKAALAREDLLLCTRTNPRISLDMGSYILGDRSIYVQRYCVGDVMGQDWGCYIPRLGTLRTRGGRLPRAAIYPLQRCKCGSFSVPCPVLKATMPGWNFSEHCLPLPDIAQRRARRDGSEADQADEEDSWVAEGLTAEDVQVLRDRAVELEKAGYMSMLPYFSTCDATSVEKKVGYPGYCQDGLSHEDLLGGTMGCSGVAWGLVALPMAHSQLSAGCRDAQAELGMNLSQLQVLSRSRLARGLSGEEDTALLDLAKEAWARQEALIARCPAALAAASALLMLLEVSLSPHIRTNEEHDMHFHRISRYEYALVRAANLCMRRDRAWPVQSAVGVLKTVVKWLEFRVAAVRQLMEGPPREEITDDAHLQALADIGAVLDELGLEWWPCRGTLIALMRHGLRSGPLSDGKQDVVDHDVDVMVGIVSEEAWSHIRWLVNDKLLEMGWHSCFGRYSVDAKYGSTVLTRAREDLLLCTRADPDVTLDISTYIIGKGRTVYAQRFCTPTYAPRRGCYVPRGAGTLQHGLGRLRKSAIHPMRQCRAGHFSVPCPAKPLETLKATMPVNFTEHCLALPDLLQRRQRGYASDARFFASAAPDARPALRTEDVALLRQRAHQLDAEGYVSMTPYFMSCKSERDQDDPNDGAAAARRVGSGWGFGGIVRFQSCTGSRALVWCRSAAGGGSQTNLCGRGAHQSDCA</sequence>
<reference evidence="1 2" key="1">
    <citation type="submission" date="2024-02" db="EMBL/GenBank/DDBJ databases">
        <authorList>
            <person name="Chen Y."/>
            <person name="Shah S."/>
            <person name="Dougan E. K."/>
            <person name="Thang M."/>
            <person name="Chan C."/>
        </authorList>
    </citation>
    <scope>NUCLEOTIDE SEQUENCE [LARGE SCALE GENOMIC DNA]</scope>
</reference>
<evidence type="ECO:0000313" key="1">
    <source>
        <dbReference type="EMBL" id="CAK9107440.1"/>
    </source>
</evidence>
<comment type="caution">
    <text evidence="1">The sequence shown here is derived from an EMBL/GenBank/DDBJ whole genome shotgun (WGS) entry which is preliminary data.</text>
</comment>
<organism evidence="1 2">
    <name type="scientific">Durusdinium trenchii</name>
    <dbReference type="NCBI Taxonomy" id="1381693"/>
    <lineage>
        <taxon>Eukaryota</taxon>
        <taxon>Sar</taxon>
        <taxon>Alveolata</taxon>
        <taxon>Dinophyceae</taxon>
        <taxon>Suessiales</taxon>
        <taxon>Symbiodiniaceae</taxon>
        <taxon>Durusdinium</taxon>
    </lineage>
</organism>
<keyword evidence="2" id="KW-1185">Reference proteome</keyword>
<dbReference type="Proteomes" id="UP001642464">
    <property type="component" value="Unassembled WGS sequence"/>
</dbReference>
<proteinExistence type="predicted"/>
<name>A0ABP0S507_9DINO</name>
<evidence type="ECO:0000313" key="2">
    <source>
        <dbReference type="Proteomes" id="UP001642464"/>
    </source>
</evidence>
<dbReference type="EMBL" id="CAXAMM010042906">
    <property type="protein sequence ID" value="CAK9107440.1"/>
    <property type="molecule type" value="Genomic_DNA"/>
</dbReference>
<accession>A0ABP0S507</accession>
<gene>
    <name evidence="1" type="ORF">SCF082_LOCUS50021</name>
</gene>
<protein>
    <submittedName>
        <fullName evidence="1">Uncharacterized protein</fullName>
    </submittedName>
</protein>